<organism evidence="1 2">
    <name type="scientific">Hevea brasiliensis</name>
    <name type="common">Para rubber tree</name>
    <name type="synonym">Siphonia brasiliensis</name>
    <dbReference type="NCBI Taxonomy" id="3981"/>
    <lineage>
        <taxon>Eukaryota</taxon>
        <taxon>Viridiplantae</taxon>
        <taxon>Streptophyta</taxon>
        <taxon>Embryophyta</taxon>
        <taxon>Tracheophyta</taxon>
        <taxon>Spermatophyta</taxon>
        <taxon>Magnoliopsida</taxon>
        <taxon>eudicotyledons</taxon>
        <taxon>Gunneridae</taxon>
        <taxon>Pentapetalae</taxon>
        <taxon>rosids</taxon>
        <taxon>fabids</taxon>
        <taxon>Malpighiales</taxon>
        <taxon>Euphorbiaceae</taxon>
        <taxon>Crotonoideae</taxon>
        <taxon>Micrandreae</taxon>
        <taxon>Hevea</taxon>
    </lineage>
</organism>
<sequence>MASITLEELHTYHAIDREIFSRLVITLMRDPAESLLVTATWLWLEEKGYPNMVVKMVDLSDALVNALADEAVLCLKCLESNTFPVLLNGGIPLTARIMEKNISLEMFHHNKFSAISGIKNFLTTVCARIFTDILQRVLATTSILNQPLIIPGFPHPLFGSVSIVPMSMDFDFPTGGLWGWDPNNNVSEDDRTMFLTFSRGFPVTKDEVTQLFTRLHGDCVVSVQMQENVPSNEQPLFARMILDSITAVDRILNGRRIAKFRINGDFGLARLLHNDSSVTTMLVGTPGNLAPEVG</sequence>
<dbReference type="InterPro" id="IPR011009">
    <property type="entry name" value="Kinase-like_dom_sf"/>
</dbReference>
<accession>A0A6A6LUP4</accession>
<evidence type="ECO:0000313" key="1">
    <source>
        <dbReference type="EMBL" id="KAF2303853.1"/>
    </source>
</evidence>
<dbReference type="PANTHER" id="PTHR33527">
    <property type="entry name" value="OS07G0274300 PROTEIN"/>
    <property type="match status" value="1"/>
</dbReference>
<reference evidence="1 2" key="1">
    <citation type="journal article" date="2020" name="Mol. Plant">
        <title>The Chromosome-Based Rubber Tree Genome Provides New Insights into Spurge Genome Evolution and Rubber Biosynthesis.</title>
        <authorList>
            <person name="Liu J."/>
            <person name="Shi C."/>
            <person name="Shi C.C."/>
            <person name="Li W."/>
            <person name="Zhang Q.J."/>
            <person name="Zhang Y."/>
            <person name="Li K."/>
            <person name="Lu H.F."/>
            <person name="Shi C."/>
            <person name="Zhu S.T."/>
            <person name="Xiao Z.Y."/>
            <person name="Nan H."/>
            <person name="Yue Y."/>
            <person name="Zhu X.G."/>
            <person name="Wu Y."/>
            <person name="Hong X.N."/>
            <person name="Fan G.Y."/>
            <person name="Tong Y."/>
            <person name="Zhang D."/>
            <person name="Mao C.L."/>
            <person name="Liu Y.L."/>
            <person name="Hao S.J."/>
            <person name="Liu W.Q."/>
            <person name="Lv M.Q."/>
            <person name="Zhang H.B."/>
            <person name="Liu Y."/>
            <person name="Hu-Tang G.R."/>
            <person name="Wang J.P."/>
            <person name="Wang J.H."/>
            <person name="Sun Y.H."/>
            <person name="Ni S.B."/>
            <person name="Chen W.B."/>
            <person name="Zhang X.C."/>
            <person name="Jiao Y.N."/>
            <person name="Eichler E.E."/>
            <person name="Li G.H."/>
            <person name="Liu X."/>
            <person name="Gao L.Z."/>
        </authorList>
    </citation>
    <scope>NUCLEOTIDE SEQUENCE [LARGE SCALE GENOMIC DNA]</scope>
    <source>
        <strain evidence="2">cv. GT1</strain>
        <tissue evidence="1">Leaf</tissue>
    </source>
</reference>
<dbReference type="EMBL" id="JAAGAX010000009">
    <property type="protein sequence ID" value="KAF2303853.1"/>
    <property type="molecule type" value="Genomic_DNA"/>
</dbReference>
<name>A0A6A6LUP4_HEVBR</name>
<dbReference type="Proteomes" id="UP000467840">
    <property type="component" value="Chromosome 16"/>
</dbReference>
<gene>
    <name evidence="1" type="ORF">GH714_023868</name>
</gene>
<evidence type="ECO:0008006" key="3">
    <source>
        <dbReference type="Google" id="ProtNLM"/>
    </source>
</evidence>
<dbReference type="AlphaFoldDB" id="A0A6A6LUP4"/>
<evidence type="ECO:0000313" key="2">
    <source>
        <dbReference type="Proteomes" id="UP000467840"/>
    </source>
</evidence>
<keyword evidence="2" id="KW-1185">Reference proteome</keyword>
<dbReference type="SUPFAM" id="SSF56112">
    <property type="entry name" value="Protein kinase-like (PK-like)"/>
    <property type="match status" value="1"/>
</dbReference>
<dbReference type="PANTHER" id="PTHR33527:SF18">
    <property type="entry name" value="F13O11.17 PROTEIN"/>
    <property type="match status" value="1"/>
</dbReference>
<protein>
    <recommendedName>
        <fullName evidence="3">RRM domain-containing protein</fullName>
    </recommendedName>
</protein>
<comment type="caution">
    <text evidence="1">The sequence shown here is derived from an EMBL/GenBank/DDBJ whole genome shotgun (WGS) entry which is preliminary data.</text>
</comment>
<proteinExistence type="predicted"/>